<evidence type="ECO:0000259" key="7">
    <source>
        <dbReference type="Pfam" id="PF04376"/>
    </source>
</evidence>
<dbReference type="Pfam" id="PF04376">
    <property type="entry name" value="ATE_N"/>
    <property type="match status" value="1"/>
</dbReference>
<evidence type="ECO:0000313" key="10">
    <source>
        <dbReference type="EMBL" id="GJQ13417.1"/>
    </source>
</evidence>
<keyword evidence="2 5" id="KW-0808">Transferase</keyword>
<reference evidence="9" key="2">
    <citation type="submission" date="2022-01" db="EMBL/GenBank/DDBJ databases">
        <authorList>
            <person name="Hirooka S."/>
            <person name="Miyagishima S.Y."/>
        </authorList>
    </citation>
    <scope>NUCLEOTIDE SEQUENCE</scope>
    <source>
        <strain evidence="9">NBRC 102759</strain>
    </source>
</reference>
<dbReference type="OrthoDB" id="74183at2759"/>
<dbReference type="SUPFAM" id="SSF55729">
    <property type="entry name" value="Acyl-CoA N-acyltransferases (Nat)"/>
    <property type="match status" value="1"/>
</dbReference>
<dbReference type="GO" id="GO:0004057">
    <property type="term" value="F:arginyl-tRNA--protein transferase activity"/>
    <property type="evidence" value="ECO:0007669"/>
    <property type="project" value="UniProtKB-EC"/>
</dbReference>
<name>A0A9C7PRQ6_9RHOD</name>
<dbReference type="InterPro" id="IPR030700">
    <property type="entry name" value="N-end_Aminoacyl_Trfase"/>
</dbReference>
<evidence type="ECO:0000313" key="9">
    <source>
        <dbReference type="EMBL" id="GJQ09201.1"/>
    </source>
</evidence>
<keyword evidence="11" id="KW-1185">Reference proteome</keyword>
<dbReference type="PANTHER" id="PTHR21367">
    <property type="entry name" value="ARGININE-TRNA-PROTEIN TRANSFERASE 1"/>
    <property type="match status" value="1"/>
</dbReference>
<feature type="region of interest" description="Disordered" evidence="6">
    <location>
        <begin position="27"/>
        <end position="46"/>
    </location>
</feature>
<evidence type="ECO:0000256" key="1">
    <source>
        <dbReference type="ARBA" id="ARBA00009991"/>
    </source>
</evidence>
<dbReference type="InterPro" id="IPR007471">
    <property type="entry name" value="N-end_Aminoacyl_Trfase_N"/>
</dbReference>
<sequence length="585" mass="68041">MRRSIVQDLGVDNSGCGYCSNKRILSNNQEEHKGAPNEHLVSKRHRPKTRVAHGIWAHNLTVEDYEELMTRGWRRSGKYIYRPDNAESCCQQFVIRLEADKFTPNKSQRRVLKKMEKVSSISSCSAINEQPFQKVFSFQSSKPTVSEDSLLEQIRHILCQLLIDVVCEDAVSWNWKIWYNTKFSEKFSKCYYSSNIILVLAEYRNNESIPESEKPEDASSANGKHERQVRFSQLRDYYSSLLKDTAVDMFAQVDIDCSIAPNGFMNFCRKDEALHPQDSARKRARGRDNLSTRAYKEFSQKITEQSLTEKKRLSIVMELPKLEDESFLLFQRYQQAVHHESPAENNRESFSRFLVETPLIFVEPNIDGTTPSCGFGTFHMKYYLDERLLAVGVVDVLPHYFSSVYFFYDPSYSNLSLGVYSALQEIEWVRTQSLQGYSLMQYYCMGFYIHNCPKMRYKGDYFPSQLRCEVTGQWIPLEVAQEVLDKNNGRALRLAPEDFPIDDKYLVAPCEKVFTLLSSHDKELYRRLWNEALKKVPLLCNGKMFVFDNLKQNLNCKMSSHIQYVLLSYIAKVGPHLSVQMVYLL</sequence>
<dbReference type="InterPro" id="IPR007472">
    <property type="entry name" value="N-end_Aminoacyl_Trfase_C"/>
</dbReference>
<evidence type="ECO:0000256" key="5">
    <source>
        <dbReference type="PIRNR" id="PIRNR037207"/>
    </source>
</evidence>
<evidence type="ECO:0000313" key="11">
    <source>
        <dbReference type="Proteomes" id="UP001061958"/>
    </source>
</evidence>
<dbReference type="EMBL" id="BQMJ01000043">
    <property type="protein sequence ID" value="GJQ13417.1"/>
    <property type="molecule type" value="Genomic_DNA"/>
</dbReference>
<proteinExistence type="inferred from homology"/>
<dbReference type="EMBL" id="BQMJ01000007">
    <property type="protein sequence ID" value="GJQ09201.1"/>
    <property type="molecule type" value="Genomic_DNA"/>
</dbReference>
<evidence type="ECO:0000256" key="2">
    <source>
        <dbReference type="ARBA" id="ARBA00022679"/>
    </source>
</evidence>
<keyword evidence="3 5" id="KW-0833">Ubl conjugation pathway</keyword>
<evidence type="ECO:0000256" key="6">
    <source>
        <dbReference type="SAM" id="MobiDB-lite"/>
    </source>
</evidence>
<dbReference type="InterPro" id="IPR016181">
    <property type="entry name" value="Acyl_CoA_acyltransferase"/>
</dbReference>
<evidence type="ECO:0000256" key="4">
    <source>
        <dbReference type="ARBA" id="ARBA00023315"/>
    </source>
</evidence>
<organism evidence="9 11">
    <name type="scientific">Galdieria partita</name>
    <dbReference type="NCBI Taxonomy" id="83374"/>
    <lineage>
        <taxon>Eukaryota</taxon>
        <taxon>Rhodophyta</taxon>
        <taxon>Bangiophyceae</taxon>
        <taxon>Galdieriales</taxon>
        <taxon>Galdieriaceae</taxon>
        <taxon>Galdieria</taxon>
    </lineage>
</organism>
<dbReference type="EC" id="2.3.2.8" evidence="5"/>
<dbReference type="Pfam" id="PF04377">
    <property type="entry name" value="ATE_C"/>
    <property type="match status" value="1"/>
</dbReference>
<feature type="domain" description="N-end aminoacyl transferase N-terminal" evidence="7">
    <location>
        <begin position="15"/>
        <end position="110"/>
    </location>
</feature>
<dbReference type="AlphaFoldDB" id="A0A9C7PRQ6"/>
<dbReference type="PIRSF" id="PIRSF037207">
    <property type="entry name" value="ATE1_euk"/>
    <property type="match status" value="1"/>
</dbReference>
<keyword evidence="4 5" id="KW-0012">Acyltransferase</keyword>
<accession>A0A9C7PRQ6</accession>
<dbReference type="GO" id="GO:0005737">
    <property type="term" value="C:cytoplasm"/>
    <property type="evidence" value="ECO:0007669"/>
    <property type="project" value="TreeGrafter"/>
</dbReference>
<dbReference type="PANTHER" id="PTHR21367:SF1">
    <property type="entry name" value="ARGINYL-TRNA--PROTEIN TRANSFERASE 1"/>
    <property type="match status" value="1"/>
</dbReference>
<reference evidence="9" key="1">
    <citation type="journal article" date="2022" name="Proc. Natl. Acad. Sci. U.S.A.">
        <title>Life cycle and functional genomics of the unicellular red alga Galdieria for elucidating algal and plant evolution and industrial use.</title>
        <authorList>
            <person name="Hirooka S."/>
            <person name="Itabashi T."/>
            <person name="Ichinose T.M."/>
            <person name="Onuma R."/>
            <person name="Fujiwara T."/>
            <person name="Yamashita S."/>
            <person name="Jong L.W."/>
            <person name="Tomita R."/>
            <person name="Iwane A.H."/>
            <person name="Miyagishima S.Y."/>
        </authorList>
    </citation>
    <scope>NUCLEOTIDE SEQUENCE</scope>
    <source>
        <strain evidence="9">NBRC 102759</strain>
    </source>
</reference>
<gene>
    <name evidence="10" type="ORF">GpartN1_g5208.t1</name>
    <name evidence="9" type="ORF">GpartN1_g992.t1</name>
</gene>
<evidence type="ECO:0000259" key="8">
    <source>
        <dbReference type="Pfam" id="PF04377"/>
    </source>
</evidence>
<comment type="function">
    <text evidence="5">Involved in the post-translational conjugation of arginine to the N-terminal aspartate or glutamate of a protein. This arginylation is required for degradation of the protein via the ubiquitin pathway.</text>
</comment>
<comment type="caution">
    <text evidence="9">The sequence shown here is derived from an EMBL/GenBank/DDBJ whole genome shotgun (WGS) entry which is preliminary data.</text>
</comment>
<evidence type="ECO:0000256" key="3">
    <source>
        <dbReference type="ARBA" id="ARBA00022786"/>
    </source>
</evidence>
<comment type="catalytic activity">
    <reaction evidence="5">
        <text>an N-terminal L-alpha-aminoacyl-[protein] + L-arginyl-tRNA(Arg) = an N-terminal L-arginyl-L-aminoacyl-[protein] + tRNA(Arg) + H(+)</text>
        <dbReference type="Rhea" id="RHEA:10208"/>
        <dbReference type="Rhea" id="RHEA-COMP:9658"/>
        <dbReference type="Rhea" id="RHEA-COMP:9673"/>
        <dbReference type="Rhea" id="RHEA-COMP:10636"/>
        <dbReference type="Rhea" id="RHEA-COMP:10638"/>
        <dbReference type="ChEBI" id="CHEBI:15378"/>
        <dbReference type="ChEBI" id="CHEBI:78442"/>
        <dbReference type="ChEBI" id="CHEBI:78513"/>
        <dbReference type="ChEBI" id="CHEBI:78597"/>
        <dbReference type="ChEBI" id="CHEBI:83562"/>
        <dbReference type="EC" id="2.3.2.8"/>
    </reaction>
</comment>
<protein>
    <recommendedName>
        <fullName evidence="5">Arginyl-tRNA--protein transferase 1</fullName>
        <shortName evidence="5">Arginyltransferase 1</shortName>
        <shortName evidence="5">R-transferase 1</shortName>
        <ecNumber evidence="5">2.3.2.8</ecNumber>
    </recommendedName>
    <alternativeName>
        <fullName evidence="5">Arginine-tRNA--protein transferase 1</fullName>
    </alternativeName>
</protein>
<dbReference type="Proteomes" id="UP001061958">
    <property type="component" value="Unassembled WGS sequence"/>
</dbReference>
<comment type="similarity">
    <text evidence="1 5">Belongs to the R-transferase family.</text>
</comment>
<dbReference type="InterPro" id="IPR017137">
    <property type="entry name" value="Arg-tRNA-P_Trfase_1_euk"/>
</dbReference>
<feature type="domain" description="N-end rule aminoacyl transferase C-terminal" evidence="8">
    <location>
        <begin position="325"/>
        <end position="467"/>
    </location>
</feature>